<gene>
    <name evidence="10" type="primary">flgK</name>
    <name evidence="10" type="ORF">PbB2_02305</name>
</gene>
<dbReference type="InterPro" id="IPR010930">
    <property type="entry name" value="Flg_bb/hook_C_dom"/>
</dbReference>
<accession>A0A2P2EC16</accession>
<dbReference type="GO" id="GO:0005576">
    <property type="term" value="C:extracellular region"/>
    <property type="evidence" value="ECO:0007669"/>
    <property type="project" value="UniProtKB-SubCell"/>
</dbReference>
<comment type="similarity">
    <text evidence="3">Belongs to the flagella basal body rod proteins family.</text>
</comment>
<dbReference type="EMBL" id="BFBR01000007">
    <property type="protein sequence ID" value="GBF58617.1"/>
    <property type="molecule type" value="Genomic_DNA"/>
</dbReference>
<dbReference type="Pfam" id="PF22638">
    <property type="entry name" value="FlgK_D1"/>
    <property type="match status" value="1"/>
</dbReference>
<comment type="subcellular location">
    <subcellularLocation>
        <location evidence="1">Bacterial flagellum basal body</location>
    </subcellularLocation>
    <subcellularLocation>
        <location evidence="2">Secreted</location>
    </subcellularLocation>
</comment>
<dbReference type="GO" id="GO:0009425">
    <property type="term" value="C:bacterial-type flagellum basal body"/>
    <property type="evidence" value="ECO:0007669"/>
    <property type="project" value="UniProtKB-SubCell"/>
</dbReference>
<keyword evidence="11" id="KW-1185">Reference proteome</keyword>
<dbReference type="Pfam" id="PF00460">
    <property type="entry name" value="Flg_bb_rod"/>
    <property type="match status" value="1"/>
</dbReference>
<evidence type="ECO:0000256" key="5">
    <source>
        <dbReference type="ARBA" id="ARBA00022525"/>
    </source>
</evidence>
<evidence type="ECO:0000259" key="8">
    <source>
        <dbReference type="Pfam" id="PF06429"/>
    </source>
</evidence>
<evidence type="ECO:0000259" key="9">
    <source>
        <dbReference type="Pfam" id="PF22638"/>
    </source>
</evidence>
<evidence type="ECO:0000313" key="11">
    <source>
        <dbReference type="Proteomes" id="UP000245086"/>
    </source>
</evidence>
<organism evidence="10 11">
    <name type="scientific">Candidatus Phycosocius bacilliformis</name>
    <dbReference type="NCBI Taxonomy" id="1445552"/>
    <lineage>
        <taxon>Bacteria</taxon>
        <taxon>Pseudomonadati</taxon>
        <taxon>Pseudomonadota</taxon>
        <taxon>Alphaproteobacteria</taxon>
        <taxon>Caulobacterales</taxon>
        <taxon>Caulobacterales incertae sedis</taxon>
        <taxon>Candidatus Phycosocius</taxon>
    </lineage>
</organism>
<evidence type="ECO:0000259" key="7">
    <source>
        <dbReference type="Pfam" id="PF00460"/>
    </source>
</evidence>
<protein>
    <recommendedName>
        <fullName evidence="4">Flagellar hook-associated protein 1</fullName>
    </recommendedName>
</protein>
<evidence type="ECO:0000256" key="6">
    <source>
        <dbReference type="ARBA" id="ARBA00023143"/>
    </source>
</evidence>
<feature type="domain" description="Flagellar basal-body/hook protein C-terminal" evidence="8">
    <location>
        <begin position="676"/>
        <end position="712"/>
    </location>
</feature>
<dbReference type="AlphaFoldDB" id="A0A2P2EC16"/>
<evidence type="ECO:0000256" key="1">
    <source>
        <dbReference type="ARBA" id="ARBA00004117"/>
    </source>
</evidence>
<dbReference type="PRINTS" id="PR01005">
    <property type="entry name" value="FLGHOOKAP1"/>
</dbReference>
<feature type="domain" description="Flagellar hook-associated protein FlgK helical" evidence="9">
    <location>
        <begin position="90"/>
        <end position="315"/>
    </location>
</feature>
<name>A0A2P2EC16_9PROT</name>
<keyword evidence="6" id="KW-0975">Bacterial flagellum</keyword>
<evidence type="ECO:0000256" key="4">
    <source>
        <dbReference type="ARBA" id="ARBA00016244"/>
    </source>
</evidence>
<keyword evidence="10" id="KW-0969">Cilium</keyword>
<evidence type="ECO:0000313" key="10">
    <source>
        <dbReference type="EMBL" id="GBF58617.1"/>
    </source>
</evidence>
<reference evidence="10 11" key="1">
    <citation type="journal article" date="2018" name="Genome Announc.">
        <title>Draft Genome Sequence of "Candidatus Phycosocius bacilliformis," an Alphaproteobacterial Ectosymbiont of the Hydrocarbon-Producing Green Alga Botryococcus braunii.</title>
        <authorList>
            <person name="Tanabe Y."/>
            <person name="Yamaguchi H."/>
            <person name="Watanabe M.M."/>
        </authorList>
    </citation>
    <scope>NUCLEOTIDE SEQUENCE [LARGE SCALE GENOMIC DNA]</scope>
    <source>
        <strain evidence="10 11">BOTRYCO-2</strain>
    </source>
</reference>
<dbReference type="InterPro" id="IPR002371">
    <property type="entry name" value="FlgK"/>
</dbReference>
<comment type="caution">
    <text evidence="10">The sequence shown here is derived from an EMBL/GenBank/DDBJ whole genome shotgun (WGS) entry which is preliminary data.</text>
</comment>
<dbReference type="NCBIfam" id="TIGR02492">
    <property type="entry name" value="flgK_ends"/>
    <property type="match status" value="1"/>
</dbReference>
<dbReference type="SUPFAM" id="SSF64518">
    <property type="entry name" value="Phase 1 flagellin"/>
    <property type="match status" value="1"/>
</dbReference>
<dbReference type="GO" id="GO:0009424">
    <property type="term" value="C:bacterial-type flagellum hook"/>
    <property type="evidence" value="ECO:0007669"/>
    <property type="project" value="InterPro"/>
</dbReference>
<keyword evidence="10" id="KW-0282">Flagellum</keyword>
<dbReference type="PANTHER" id="PTHR30033:SF1">
    <property type="entry name" value="FLAGELLAR HOOK-ASSOCIATED PROTEIN 1"/>
    <property type="match status" value="1"/>
</dbReference>
<dbReference type="InterPro" id="IPR001444">
    <property type="entry name" value="Flag_bb_rod_N"/>
</dbReference>
<keyword evidence="5" id="KW-0964">Secreted</keyword>
<feature type="domain" description="Flagellar basal body rod protein N-terminal" evidence="7">
    <location>
        <begin position="7"/>
        <end position="36"/>
    </location>
</feature>
<evidence type="ECO:0000256" key="3">
    <source>
        <dbReference type="ARBA" id="ARBA00009677"/>
    </source>
</evidence>
<dbReference type="Pfam" id="PF06429">
    <property type="entry name" value="Flg_bbr_C"/>
    <property type="match status" value="1"/>
</dbReference>
<dbReference type="GO" id="GO:0005198">
    <property type="term" value="F:structural molecule activity"/>
    <property type="evidence" value="ECO:0007669"/>
    <property type="project" value="InterPro"/>
</dbReference>
<sequence length="714" mass="73100">MSLNSIMNIATSGLFASQSAIRTVTQNVSNVNTPGYVRLEHNQNAREVGGRGQGVETALVTRAADRFLAAASLAASSGAGSAASRLGYLDNVQSAFGNPTSESSLFAGLNRALGAFETGVLNSGSVSARRGAIAELQSFLSQLNSVGQTVEAARADADQRVSDQVNRINTLLKDIASANGDIMRAMATGDATGIQQRQSDMIQELSTLIDIKVSQRPDGGTEVRTSNGVLLSGLVAAELHFQPSGVGASSYDRIKISFGSDPTQREFEPSIQSGALRGLLDVRDLDLGRIAYGLSELAGGIADALNAAHNQNATLPPLALARGRDTGLLASDALNFTGQTSIGVVNAAGLLVSKIDINFTTGAITVDGVAAGTTGSTIGSFTTALNAALGANGTASFVNGRLQLQSAAPVPATATPSGFVFDEPATGGSQRGNRAFAHFFGLNDLVQAGAPLNYATGLSAGDAHGFTAGSIISLQVVGPTGGIATAKNITIPPGNIGDIMNALNNPTTGVGLYGGFSLDSQGVMKWTPAAGQGDLRLEITEDVGPRGGTSHGFAALFGVSPKSRESRATGVGVNPNIVADPAKLALARPDLSTVAVGAVAVGLADSRGAQALFDATRTPLPFTDGPNGVTRQMKLMDFTSSLGGDVGRLASEAAADKETADGFKTEADARRANVEGVNLDEELVKLTSFQQAYSAAARMIRAVDEMYQTLLQAV</sequence>
<keyword evidence="10" id="KW-0966">Cell projection</keyword>
<dbReference type="GO" id="GO:0044780">
    <property type="term" value="P:bacterial-type flagellum assembly"/>
    <property type="evidence" value="ECO:0007669"/>
    <property type="project" value="InterPro"/>
</dbReference>
<proteinExistence type="inferred from homology"/>
<dbReference type="Proteomes" id="UP000245086">
    <property type="component" value="Unassembled WGS sequence"/>
</dbReference>
<dbReference type="InterPro" id="IPR053927">
    <property type="entry name" value="FlgK_helical"/>
</dbReference>
<dbReference type="PANTHER" id="PTHR30033">
    <property type="entry name" value="FLAGELLAR HOOK-ASSOCIATED PROTEIN 1"/>
    <property type="match status" value="1"/>
</dbReference>
<dbReference type="OrthoDB" id="7181295at2"/>
<evidence type="ECO:0000256" key="2">
    <source>
        <dbReference type="ARBA" id="ARBA00004613"/>
    </source>
</evidence>